<name>A0A8S5QYL6_9CAUD</name>
<dbReference type="EMBL" id="BK015765">
    <property type="protein sequence ID" value="DAE24002.1"/>
    <property type="molecule type" value="Genomic_DNA"/>
</dbReference>
<keyword evidence="1" id="KW-0675">Receptor</keyword>
<protein>
    <submittedName>
        <fullName evidence="1">Receptor Binding Protein</fullName>
    </submittedName>
</protein>
<evidence type="ECO:0000313" key="1">
    <source>
        <dbReference type="EMBL" id="DAE24002.1"/>
    </source>
</evidence>
<accession>A0A8S5QYL6</accession>
<sequence>MAVTYGFYNSINGDRKYNAEQMSAIFDGIIRDGVFQDIGATFRVYAEADSAIIVDTGKAWFNSTWILNDALLRLTAEPADVLQKRIDAVVIEINKDNKVRANSIKIIKGIPSTSPKKPTMERGKFLNQYPIAYIERKVNNNSITNADIEFVVGRSECPFINGILQTANIDTQLNQYTQMMRDVISRNQNEFERLVSETNNGLTDWIDNIKRIFQNTDISKLAVGIDKANRVIEVTLTVTGWNNIVIGGINAFAQSVTVPEIDENSTPLLVKMPLSDPNRKNDPKLLSYLKQYDREFAKITTGITQNRAVRFVVLQKPTIDLPVGLKGV</sequence>
<organism evidence="1">
    <name type="scientific">Siphoviridae sp. ctoiA13</name>
    <dbReference type="NCBI Taxonomy" id="2826462"/>
    <lineage>
        <taxon>Viruses</taxon>
        <taxon>Duplodnaviria</taxon>
        <taxon>Heunggongvirae</taxon>
        <taxon>Uroviricota</taxon>
        <taxon>Caudoviricetes</taxon>
    </lineage>
</organism>
<proteinExistence type="predicted"/>
<reference evidence="1" key="1">
    <citation type="journal article" date="2021" name="Proc. Natl. Acad. Sci. U.S.A.">
        <title>A Catalog of Tens of Thousands of Viruses from Human Metagenomes Reveals Hidden Associations with Chronic Diseases.</title>
        <authorList>
            <person name="Tisza M.J."/>
            <person name="Buck C.B."/>
        </authorList>
    </citation>
    <scope>NUCLEOTIDE SEQUENCE</scope>
    <source>
        <strain evidence="1">CtoiA13</strain>
    </source>
</reference>